<keyword evidence="5" id="KW-0819">tRNA processing</keyword>
<evidence type="ECO:0000256" key="8">
    <source>
        <dbReference type="ARBA" id="ARBA00044198"/>
    </source>
</evidence>
<comment type="catalytic activity">
    <reaction evidence="1">
        <text>Endonucleolytic cleavage of RNA, removing 5'-extranucleotides from tRNA precursor.</text>
        <dbReference type="EC" id="3.1.26.5"/>
    </reaction>
</comment>
<dbReference type="STRING" id="341454.A0A4S2MS26"/>
<dbReference type="EC" id="3.1.26.5" evidence="4"/>
<name>A0A4S2MS26_9PEZI</name>
<dbReference type="GO" id="GO:0005730">
    <property type="term" value="C:nucleolus"/>
    <property type="evidence" value="ECO:0007669"/>
    <property type="project" value="TreeGrafter"/>
</dbReference>
<dbReference type="GO" id="GO:0001682">
    <property type="term" value="P:tRNA 5'-leader removal"/>
    <property type="evidence" value="ECO:0007669"/>
    <property type="project" value="InterPro"/>
</dbReference>
<evidence type="ECO:0000256" key="7">
    <source>
        <dbReference type="ARBA" id="ARBA00023242"/>
    </source>
</evidence>
<dbReference type="FunCoup" id="A0A4S2MS26">
    <property type="interactions" value="242"/>
</dbReference>
<dbReference type="PANTHER" id="PTHR15441">
    <property type="entry name" value="RIBONUCLEASE P PROTEIN SUBUNIT P14"/>
    <property type="match status" value="1"/>
</dbReference>
<accession>A0A4S2MS26</accession>
<evidence type="ECO:0000256" key="6">
    <source>
        <dbReference type="ARBA" id="ARBA00022801"/>
    </source>
</evidence>
<dbReference type="HAMAP" id="MF_00755">
    <property type="entry name" value="RNase_P_2"/>
    <property type="match status" value="1"/>
</dbReference>
<keyword evidence="6" id="KW-0378">Hydrolase</keyword>
<organism evidence="10 11">
    <name type="scientific">Ascodesmis nigricans</name>
    <dbReference type="NCBI Taxonomy" id="341454"/>
    <lineage>
        <taxon>Eukaryota</taxon>
        <taxon>Fungi</taxon>
        <taxon>Dikarya</taxon>
        <taxon>Ascomycota</taxon>
        <taxon>Pezizomycotina</taxon>
        <taxon>Pezizomycetes</taxon>
        <taxon>Pezizales</taxon>
        <taxon>Ascodesmidaceae</taxon>
        <taxon>Ascodesmis</taxon>
    </lineage>
</organism>
<dbReference type="GO" id="GO:0000172">
    <property type="term" value="C:ribonuclease MRP complex"/>
    <property type="evidence" value="ECO:0007669"/>
    <property type="project" value="UniProtKB-ARBA"/>
</dbReference>
<dbReference type="SUPFAM" id="SSF160350">
    <property type="entry name" value="Rnp2-like"/>
    <property type="match status" value="1"/>
</dbReference>
<keyword evidence="7" id="KW-0539">Nucleus</keyword>
<gene>
    <name evidence="10" type="ORF">EX30DRAFT_297805</name>
</gene>
<dbReference type="Pfam" id="PF01900">
    <property type="entry name" value="RNase_P_Rpp14"/>
    <property type="match status" value="1"/>
</dbReference>
<dbReference type="Gene3D" id="3.30.70.3250">
    <property type="entry name" value="Ribonuclease P, Pop5 subunit"/>
    <property type="match status" value="1"/>
</dbReference>
<dbReference type="InParanoid" id="A0A4S2MS26"/>
<evidence type="ECO:0000256" key="5">
    <source>
        <dbReference type="ARBA" id="ARBA00022694"/>
    </source>
</evidence>
<evidence type="ECO:0000256" key="4">
    <source>
        <dbReference type="ARBA" id="ARBA00012179"/>
    </source>
</evidence>
<reference evidence="10 11" key="1">
    <citation type="submission" date="2019-04" db="EMBL/GenBank/DDBJ databases">
        <title>Comparative genomics and transcriptomics to analyze fruiting body development in filamentous ascomycetes.</title>
        <authorList>
            <consortium name="DOE Joint Genome Institute"/>
            <person name="Lutkenhaus R."/>
            <person name="Traeger S."/>
            <person name="Breuer J."/>
            <person name="Kuo A."/>
            <person name="Lipzen A."/>
            <person name="Pangilinan J."/>
            <person name="Dilworth D."/>
            <person name="Sandor L."/>
            <person name="Poggeler S."/>
            <person name="Barry K."/>
            <person name="Grigoriev I.V."/>
            <person name="Nowrousian M."/>
        </authorList>
    </citation>
    <scope>NUCLEOTIDE SEQUENCE [LARGE SCALE GENOMIC DNA]</scope>
    <source>
        <strain evidence="10 11">CBS 389.68</strain>
    </source>
</reference>
<dbReference type="EMBL" id="ML220142">
    <property type="protein sequence ID" value="TGZ78338.1"/>
    <property type="molecule type" value="Genomic_DNA"/>
</dbReference>
<dbReference type="GO" id="GO:0000460">
    <property type="term" value="P:maturation of 5.8S rRNA"/>
    <property type="evidence" value="ECO:0007669"/>
    <property type="project" value="UniProtKB-ARBA"/>
</dbReference>
<evidence type="ECO:0000256" key="1">
    <source>
        <dbReference type="ARBA" id="ARBA00000928"/>
    </source>
</evidence>
<dbReference type="InterPro" id="IPR016819">
    <property type="entry name" value="RNase_P/MRP_POP5"/>
</dbReference>
<evidence type="ECO:0000256" key="3">
    <source>
        <dbReference type="ARBA" id="ARBA00010800"/>
    </source>
</evidence>
<dbReference type="GO" id="GO:0004526">
    <property type="term" value="F:ribonuclease P activity"/>
    <property type="evidence" value="ECO:0007669"/>
    <property type="project" value="UniProtKB-EC"/>
</dbReference>
<evidence type="ECO:0000256" key="9">
    <source>
        <dbReference type="ARBA" id="ARBA00055200"/>
    </source>
</evidence>
<dbReference type="GO" id="GO:0033204">
    <property type="term" value="F:ribonuclease P RNA binding"/>
    <property type="evidence" value="ECO:0007669"/>
    <property type="project" value="InterPro"/>
</dbReference>
<dbReference type="PIRSF" id="PIRSF023803">
    <property type="entry name" value="Ribonuclease_P_prd"/>
    <property type="match status" value="1"/>
</dbReference>
<evidence type="ECO:0000313" key="10">
    <source>
        <dbReference type="EMBL" id="TGZ78338.1"/>
    </source>
</evidence>
<evidence type="ECO:0000256" key="2">
    <source>
        <dbReference type="ARBA" id="ARBA00004123"/>
    </source>
</evidence>
<keyword evidence="11" id="KW-1185">Reference proteome</keyword>
<sequence>MVRIKNRYLLFNILYPSSSPSSTSPTPLTFLSPTPADFTSSHLATLLRDQLSHLFGDHGAGVAGSLAVKYFSPATSTGIIRVSREHYRLVWAALTGVQSVKGREVVIRVVRVSGTIRKAEMEAVRRARVDV</sequence>
<protein>
    <recommendedName>
        <fullName evidence="8">Ribonuclease P/MRP protein subunit POP5</fullName>
        <ecNumber evidence="4">3.1.26.5</ecNumber>
    </recommendedName>
</protein>
<dbReference type="OrthoDB" id="24745at2759"/>
<dbReference type="InterPro" id="IPR038085">
    <property type="entry name" value="Rnp2-like_sf"/>
</dbReference>
<feature type="non-terminal residue" evidence="10">
    <location>
        <position position="131"/>
    </location>
</feature>
<dbReference type="PANTHER" id="PTHR15441:SF2">
    <property type="entry name" value="RIBONUCLEASE P_MRP PROTEIN SUBUNIT POP5"/>
    <property type="match status" value="1"/>
</dbReference>
<dbReference type="InterPro" id="IPR002759">
    <property type="entry name" value="Pop5/Rpp14/Rnp2-like"/>
</dbReference>
<proteinExistence type="inferred from homology"/>
<dbReference type="AlphaFoldDB" id="A0A4S2MS26"/>
<dbReference type="Proteomes" id="UP000298138">
    <property type="component" value="Unassembled WGS sequence"/>
</dbReference>
<comment type="function">
    <text evidence="9">Component of ribonuclease P, a protein complex that generates mature tRNA molecules by cleaving their 5'-ends. Also a component of RNase MRP, which cleaves pre-rRNA sequences.</text>
</comment>
<comment type="similarity">
    <text evidence="3">Belongs to the eukaryotic/archaeal RNase P protein component 2 family.</text>
</comment>
<dbReference type="GO" id="GO:0030681">
    <property type="term" value="C:multimeric ribonuclease P complex"/>
    <property type="evidence" value="ECO:0007669"/>
    <property type="project" value="TreeGrafter"/>
</dbReference>
<evidence type="ECO:0000313" key="11">
    <source>
        <dbReference type="Proteomes" id="UP000298138"/>
    </source>
</evidence>
<dbReference type="FunFam" id="3.30.70.3250:FF:000004">
    <property type="entry name" value="Ribonuclease P/MRP protein subunit POP5"/>
    <property type="match status" value="1"/>
</dbReference>
<comment type="subcellular location">
    <subcellularLocation>
        <location evidence="2">Nucleus</location>
    </subcellularLocation>
</comment>